<comment type="similarity">
    <text evidence="1 7">Belongs to the thiolase-like superfamily. Thiolase family.</text>
</comment>
<dbReference type="GO" id="GO:0003985">
    <property type="term" value="F:acetyl-CoA C-acetyltransferase activity"/>
    <property type="evidence" value="ECO:0007669"/>
    <property type="project" value="UniProtKB-EC"/>
</dbReference>
<evidence type="ECO:0000256" key="6">
    <source>
        <dbReference type="PIRSR" id="PIRSR000429-1"/>
    </source>
</evidence>
<accession>A0A6N8GJ71</accession>
<evidence type="ECO:0000256" key="2">
    <source>
        <dbReference type="ARBA" id="ARBA00012705"/>
    </source>
</evidence>
<feature type="active site" description="Acyl-thioester intermediate" evidence="6">
    <location>
        <position position="90"/>
    </location>
</feature>
<dbReference type="FunFam" id="3.40.47.10:FF:000010">
    <property type="entry name" value="Acetyl-CoA acetyltransferase (Thiolase)"/>
    <property type="match status" value="1"/>
</dbReference>
<comment type="caution">
    <text evidence="10">The sequence shown here is derived from an EMBL/GenBank/DDBJ whole genome shotgun (WGS) entry which is preliminary data.</text>
</comment>
<dbReference type="PIRSF" id="PIRSF000429">
    <property type="entry name" value="Ac-CoA_Ac_transf"/>
    <property type="match status" value="1"/>
</dbReference>
<dbReference type="Proteomes" id="UP000436989">
    <property type="component" value="Unassembled WGS sequence"/>
</dbReference>
<dbReference type="PANTHER" id="PTHR18919:SF107">
    <property type="entry name" value="ACETYL-COA ACETYLTRANSFERASE, CYTOSOLIC"/>
    <property type="match status" value="1"/>
</dbReference>
<dbReference type="InterPro" id="IPR002155">
    <property type="entry name" value="Thiolase"/>
</dbReference>
<organism evidence="10 11">
    <name type="scientific">Kocuria sediminis</name>
    <dbReference type="NCBI Taxonomy" id="1038857"/>
    <lineage>
        <taxon>Bacteria</taxon>
        <taxon>Bacillati</taxon>
        <taxon>Actinomycetota</taxon>
        <taxon>Actinomycetes</taxon>
        <taxon>Micrococcales</taxon>
        <taxon>Micrococcaceae</taxon>
        <taxon>Kocuria</taxon>
    </lineage>
</organism>
<dbReference type="EC" id="2.3.1.9" evidence="2"/>
<evidence type="ECO:0000259" key="8">
    <source>
        <dbReference type="Pfam" id="PF00108"/>
    </source>
</evidence>
<dbReference type="Gene3D" id="3.40.47.10">
    <property type="match status" value="1"/>
</dbReference>
<dbReference type="PANTHER" id="PTHR18919">
    <property type="entry name" value="ACETYL-COA C-ACYLTRANSFERASE"/>
    <property type="match status" value="1"/>
</dbReference>
<reference evidence="10 11" key="1">
    <citation type="submission" date="2019-12" db="EMBL/GenBank/DDBJ databases">
        <authorList>
            <person name="Shi Y."/>
        </authorList>
    </citation>
    <scope>NUCLEOTIDE SEQUENCE [LARGE SCALE GENOMIC DNA]</scope>
    <source>
        <strain evidence="10 11">JCM 17929</strain>
    </source>
</reference>
<keyword evidence="3 7" id="KW-0808">Transferase</keyword>
<keyword evidence="4 7" id="KW-0012">Acyltransferase</keyword>
<evidence type="ECO:0000256" key="5">
    <source>
        <dbReference type="ARBA" id="ARBA00040529"/>
    </source>
</evidence>
<name>A0A6N8GJ71_9MICC</name>
<dbReference type="Pfam" id="PF00108">
    <property type="entry name" value="Thiolase_N"/>
    <property type="match status" value="1"/>
</dbReference>
<evidence type="ECO:0000313" key="10">
    <source>
        <dbReference type="EMBL" id="MUN62320.1"/>
    </source>
</evidence>
<keyword evidence="11" id="KW-1185">Reference proteome</keyword>
<dbReference type="PROSITE" id="PS00737">
    <property type="entry name" value="THIOLASE_2"/>
    <property type="match status" value="1"/>
</dbReference>
<sequence length="397" mass="41044">MTEAYIYDAVRTPFGRFGGALAGVRPDDLAALVIGEQVRRAPGLDPAVIDEVVLGNANGAGEENRNVARMATLLAGLPMGIPGTTVNRLCGSSLDAAIIASRQIGAGEADVVLVGGVESMSRAPWVLPKTEKPYPAGDLALASTTLGWRLVNKNMNPEWTVSLGEATEQLAARHGITRERMDEFAYTSHQRTQQAWDEGFYDDLTVAVPGTELTRDESVRASSTVEKLAGLRTVFRTSEQGGTVTAGNASPLNDGASAALLGSEKAAELTGLAPLARIAGRAAAANEPQYFGFAPVEAANLALARAGISWGDVAAVELNEAFAAQSLACVDAWGIDPGIVNRHGGAIAIGHPLGASGTRILGTLARSLQATGARWGVAAICIGVGQGLAVVLENENA</sequence>
<dbReference type="SUPFAM" id="SSF53901">
    <property type="entry name" value="Thiolase-like"/>
    <property type="match status" value="2"/>
</dbReference>
<dbReference type="NCBIfam" id="TIGR01930">
    <property type="entry name" value="AcCoA-C-Actrans"/>
    <property type="match status" value="1"/>
</dbReference>
<evidence type="ECO:0000256" key="3">
    <source>
        <dbReference type="ARBA" id="ARBA00022679"/>
    </source>
</evidence>
<evidence type="ECO:0000259" key="9">
    <source>
        <dbReference type="Pfam" id="PF02803"/>
    </source>
</evidence>
<proteinExistence type="inferred from homology"/>
<dbReference type="InterPro" id="IPR016039">
    <property type="entry name" value="Thiolase-like"/>
</dbReference>
<evidence type="ECO:0000313" key="11">
    <source>
        <dbReference type="Proteomes" id="UP000436989"/>
    </source>
</evidence>
<dbReference type="InterPro" id="IPR020616">
    <property type="entry name" value="Thiolase_N"/>
</dbReference>
<protein>
    <recommendedName>
        <fullName evidence="5">Probable acetyl-CoA acetyltransferase</fullName>
        <ecNumber evidence="2">2.3.1.9</ecNumber>
    </recommendedName>
</protein>
<feature type="active site" description="Proton acceptor" evidence="6">
    <location>
        <position position="351"/>
    </location>
</feature>
<evidence type="ECO:0000256" key="1">
    <source>
        <dbReference type="ARBA" id="ARBA00010982"/>
    </source>
</evidence>
<dbReference type="InterPro" id="IPR020610">
    <property type="entry name" value="Thiolase_AS"/>
</dbReference>
<dbReference type="RefSeq" id="WP_156267340.1">
    <property type="nucleotide sequence ID" value="NZ_WOGU01000002.1"/>
</dbReference>
<dbReference type="CDD" id="cd00751">
    <property type="entry name" value="thiolase"/>
    <property type="match status" value="1"/>
</dbReference>
<evidence type="ECO:0000256" key="7">
    <source>
        <dbReference type="RuleBase" id="RU003557"/>
    </source>
</evidence>
<dbReference type="Pfam" id="PF02803">
    <property type="entry name" value="Thiolase_C"/>
    <property type="match status" value="1"/>
</dbReference>
<dbReference type="PROSITE" id="PS00099">
    <property type="entry name" value="THIOLASE_3"/>
    <property type="match status" value="1"/>
</dbReference>
<evidence type="ECO:0000256" key="4">
    <source>
        <dbReference type="ARBA" id="ARBA00023315"/>
    </source>
</evidence>
<dbReference type="InterPro" id="IPR020613">
    <property type="entry name" value="Thiolase_CS"/>
</dbReference>
<gene>
    <name evidence="10" type="ORF">GMA12_04050</name>
</gene>
<feature type="domain" description="Thiolase N-terminal" evidence="8">
    <location>
        <begin position="5"/>
        <end position="264"/>
    </location>
</feature>
<feature type="active site" description="Proton acceptor" evidence="6">
    <location>
        <position position="381"/>
    </location>
</feature>
<dbReference type="InterPro" id="IPR020617">
    <property type="entry name" value="Thiolase_C"/>
</dbReference>
<dbReference type="AlphaFoldDB" id="A0A6N8GJ71"/>
<dbReference type="EMBL" id="WOGU01000002">
    <property type="protein sequence ID" value="MUN62320.1"/>
    <property type="molecule type" value="Genomic_DNA"/>
</dbReference>
<feature type="domain" description="Thiolase C-terminal" evidence="9">
    <location>
        <begin position="273"/>
        <end position="393"/>
    </location>
</feature>